<dbReference type="Proteomes" id="UP000827721">
    <property type="component" value="Unassembled WGS sequence"/>
</dbReference>
<organism evidence="3 4">
    <name type="scientific">Xanthoceras sorbifolium</name>
    <dbReference type="NCBI Taxonomy" id="99658"/>
    <lineage>
        <taxon>Eukaryota</taxon>
        <taxon>Viridiplantae</taxon>
        <taxon>Streptophyta</taxon>
        <taxon>Embryophyta</taxon>
        <taxon>Tracheophyta</taxon>
        <taxon>Spermatophyta</taxon>
        <taxon>Magnoliopsida</taxon>
        <taxon>eudicotyledons</taxon>
        <taxon>Gunneridae</taxon>
        <taxon>Pentapetalae</taxon>
        <taxon>rosids</taxon>
        <taxon>malvids</taxon>
        <taxon>Sapindales</taxon>
        <taxon>Sapindaceae</taxon>
        <taxon>Xanthoceroideae</taxon>
        <taxon>Xanthoceras</taxon>
    </lineage>
</organism>
<dbReference type="InterPro" id="IPR057225">
    <property type="entry name" value="DUF7903"/>
</dbReference>
<reference evidence="3 4" key="1">
    <citation type="submission" date="2021-02" db="EMBL/GenBank/DDBJ databases">
        <title>Plant Genome Project.</title>
        <authorList>
            <person name="Zhang R.-G."/>
        </authorList>
    </citation>
    <scope>NUCLEOTIDE SEQUENCE [LARGE SCALE GENOMIC DNA]</scope>
    <source>
        <tissue evidence="3">Leaves</tissue>
    </source>
</reference>
<accession>A0ABQ8I569</accession>
<dbReference type="PANTHER" id="PTHR35481:SF1">
    <property type="entry name" value="DNA-DIRECTED RNA POLYMERASE SUBUNIT ALPHA"/>
    <property type="match status" value="1"/>
</dbReference>
<evidence type="ECO:0000259" key="2">
    <source>
        <dbReference type="Pfam" id="PF25475"/>
    </source>
</evidence>
<proteinExistence type="predicted"/>
<dbReference type="EMBL" id="JAFEMO010000004">
    <property type="protein sequence ID" value="KAH7571773.1"/>
    <property type="molecule type" value="Genomic_DNA"/>
</dbReference>
<evidence type="ECO:0000313" key="4">
    <source>
        <dbReference type="Proteomes" id="UP000827721"/>
    </source>
</evidence>
<keyword evidence="4" id="KW-1185">Reference proteome</keyword>
<dbReference type="PANTHER" id="PTHR35481">
    <property type="entry name" value="DNA-DIRECTED RNA POLYMERASE SUBUNIT ALPHA"/>
    <property type="match status" value="1"/>
</dbReference>
<sequence>MAYIPPHKRHSKDSERPSPIPELLVPKFTRKSTSKHNTDKRGNIVYAENAIFRWFIVGLDADNNLPSSVQLEPISVEAFEQRMGEKPLVLLNSQPAKENDEEGETMLTTPWESVAVNVWQDLLSSFEIVRNKMESKELDEGKPALVARFGKILFHGYELFRSASVSTESVRKDEVAETTLRRMMRSFYTNTSSSYMENIISGVGPKIGVDLEAEKDIYHIKLSDSTQPKSAILCKCRVTEDRKLELYKASFLLLINNLKCVENTSNLKMSLI</sequence>
<comment type="caution">
    <text evidence="3">The sequence shown here is derived from an EMBL/GenBank/DDBJ whole genome shotgun (WGS) entry which is preliminary data.</text>
</comment>
<feature type="compositionally biased region" description="Basic residues" evidence="1">
    <location>
        <begin position="1"/>
        <end position="11"/>
    </location>
</feature>
<dbReference type="Pfam" id="PF25475">
    <property type="entry name" value="DUF7903"/>
    <property type="match status" value="1"/>
</dbReference>
<feature type="domain" description="DUF7903" evidence="2">
    <location>
        <begin position="39"/>
        <end position="251"/>
    </location>
</feature>
<gene>
    <name evidence="3" type="ORF">JRO89_XS04G0137900</name>
</gene>
<protein>
    <recommendedName>
        <fullName evidence="2">DUF7903 domain-containing protein</fullName>
    </recommendedName>
</protein>
<evidence type="ECO:0000256" key="1">
    <source>
        <dbReference type="SAM" id="MobiDB-lite"/>
    </source>
</evidence>
<evidence type="ECO:0000313" key="3">
    <source>
        <dbReference type="EMBL" id="KAH7571773.1"/>
    </source>
</evidence>
<name>A0ABQ8I569_9ROSI</name>
<feature type="region of interest" description="Disordered" evidence="1">
    <location>
        <begin position="1"/>
        <end position="22"/>
    </location>
</feature>